<sequence length="101" mass="10735">MNDFTWFSSQTDGQDHAVLDVAFAEARARGIDYAGLCGHVVWPAPLWAPPGRRCARCTAITAARSAPVDASTGANGGSGGEPGRFRPTRRRRRRGGGPRVA</sequence>
<dbReference type="AlphaFoldDB" id="A0A4D4J6U8"/>
<proteinExistence type="predicted"/>
<dbReference type="Proteomes" id="UP000298860">
    <property type="component" value="Unassembled WGS sequence"/>
</dbReference>
<name>A0A4D4J6U8_9PSEU</name>
<evidence type="ECO:0000256" key="1">
    <source>
        <dbReference type="SAM" id="MobiDB-lite"/>
    </source>
</evidence>
<feature type="compositionally biased region" description="Basic residues" evidence="1">
    <location>
        <begin position="86"/>
        <end position="101"/>
    </location>
</feature>
<protein>
    <submittedName>
        <fullName evidence="2">Uncharacterized protein</fullName>
    </submittedName>
</protein>
<evidence type="ECO:0000313" key="2">
    <source>
        <dbReference type="EMBL" id="GDY30852.1"/>
    </source>
</evidence>
<gene>
    <name evidence="2" type="ORF">GTS_24850</name>
</gene>
<feature type="region of interest" description="Disordered" evidence="1">
    <location>
        <begin position="65"/>
        <end position="101"/>
    </location>
</feature>
<keyword evidence="3" id="KW-1185">Reference proteome</keyword>
<dbReference type="RefSeq" id="WP_137813965.1">
    <property type="nucleotide sequence ID" value="NZ_BJFL01000010.1"/>
</dbReference>
<comment type="caution">
    <text evidence="2">The sequence shown here is derived from an EMBL/GenBank/DDBJ whole genome shotgun (WGS) entry which is preliminary data.</text>
</comment>
<dbReference type="OrthoDB" id="3637666at2"/>
<accession>A0A4D4J6U8</accession>
<dbReference type="EMBL" id="BJFL01000010">
    <property type="protein sequence ID" value="GDY30852.1"/>
    <property type="molecule type" value="Genomic_DNA"/>
</dbReference>
<evidence type="ECO:0000313" key="3">
    <source>
        <dbReference type="Proteomes" id="UP000298860"/>
    </source>
</evidence>
<reference evidence="3" key="1">
    <citation type="submission" date="2019-04" db="EMBL/GenBank/DDBJ databases">
        <title>Draft genome sequence of Pseudonocardiaceae bacterium SL3-2-4.</title>
        <authorList>
            <person name="Ningsih F."/>
            <person name="Yokota A."/>
            <person name="Sakai Y."/>
            <person name="Nanatani K."/>
            <person name="Yabe S."/>
            <person name="Oetari A."/>
            <person name="Sjamsuridzal W."/>
        </authorList>
    </citation>
    <scope>NUCLEOTIDE SEQUENCE [LARGE SCALE GENOMIC DNA]</scope>
    <source>
        <strain evidence="3">SL3-2-4</strain>
    </source>
</reference>
<organism evidence="2 3">
    <name type="scientific">Gandjariella thermophila</name>
    <dbReference type="NCBI Taxonomy" id="1931992"/>
    <lineage>
        <taxon>Bacteria</taxon>
        <taxon>Bacillati</taxon>
        <taxon>Actinomycetota</taxon>
        <taxon>Actinomycetes</taxon>
        <taxon>Pseudonocardiales</taxon>
        <taxon>Pseudonocardiaceae</taxon>
        <taxon>Gandjariella</taxon>
    </lineage>
</organism>